<dbReference type="Proteomes" id="UP001377168">
    <property type="component" value="Unassembled WGS sequence"/>
</dbReference>
<gene>
    <name evidence="1" type="ORF">WKI67_04760</name>
</gene>
<name>A0ACC6PMU9_9ACTN</name>
<reference evidence="1" key="1">
    <citation type="submission" date="2024-03" db="EMBL/GenBank/DDBJ databases">
        <title>Novel Streptomyces species of biotechnological and ecological value are a feature of Machair soil.</title>
        <authorList>
            <person name="Prole J.R."/>
            <person name="Goodfellow M."/>
            <person name="Allenby N."/>
            <person name="Ward A.C."/>
        </authorList>
    </citation>
    <scope>NUCLEOTIDE SEQUENCE</scope>
    <source>
        <strain evidence="1">MS2.AVA.5</strain>
    </source>
</reference>
<proteinExistence type="predicted"/>
<evidence type="ECO:0000313" key="1">
    <source>
        <dbReference type="EMBL" id="MEJ8632701.1"/>
    </source>
</evidence>
<evidence type="ECO:0000313" key="2">
    <source>
        <dbReference type="Proteomes" id="UP001377168"/>
    </source>
</evidence>
<comment type="caution">
    <text evidence="1">The sequence shown here is derived from an EMBL/GenBank/DDBJ whole genome shotgun (WGS) entry which is preliminary data.</text>
</comment>
<protein>
    <submittedName>
        <fullName evidence="1">MFS transporter</fullName>
    </submittedName>
</protein>
<dbReference type="EMBL" id="JBBKAJ010000022">
    <property type="protein sequence ID" value="MEJ8632701.1"/>
    <property type="molecule type" value="Genomic_DNA"/>
</dbReference>
<keyword evidence="2" id="KW-1185">Reference proteome</keyword>
<accession>A0ACC6PMU9</accession>
<sequence length="441" mass="45596">MRRAAVPSRWRRTRPEPQPPHDLEDMMGPTGTNAARTESGRPPSLWRNRDFNLLWAGQCLSDLGSAMANLALPLLVLQLTGSPAQAGLVGTTGLLVTLVCRLPAGVLADRLDRRRLMIVCDVLRIAAYTVLGCAVVAGTASLVMVLVVVIAGAAANALFSTAEHAAIRNLVHSDQLSAAVARNEARSYGTSLAGPPIGGLLFGLGRSLPFLGNALSHLLSLAAVLVIRRPLQQPRKEPPTSGGAAGLEGLRFVLGNPFLRALLMIAAPLNMAFTGMIFAIVVSLQRSGTSAFLVGLASMIFGLGGFLGAFAAPVIQKWLRLPRLILVLAWATAGLIAVSALFSTSVLAAVPLAAAVFLGPTCNAALFGYQAAITPDHLQGRVVSVIFLAATSAAALAPGLAGLLLAHFSSGAAMLVFSLLVAVAAVTATFSSGIRSMSTAP</sequence>
<organism evidence="1 2">
    <name type="scientific">Streptomyces achmelvichensis</name>
    <dbReference type="NCBI Taxonomy" id="3134111"/>
    <lineage>
        <taxon>Bacteria</taxon>
        <taxon>Bacillati</taxon>
        <taxon>Actinomycetota</taxon>
        <taxon>Actinomycetes</taxon>
        <taxon>Kitasatosporales</taxon>
        <taxon>Streptomycetaceae</taxon>
        <taxon>Streptomyces</taxon>
    </lineage>
</organism>